<feature type="region of interest" description="Disordered" evidence="1">
    <location>
        <begin position="119"/>
        <end position="145"/>
    </location>
</feature>
<evidence type="ECO:0000256" key="1">
    <source>
        <dbReference type="SAM" id="MobiDB-lite"/>
    </source>
</evidence>
<feature type="compositionally biased region" description="Polar residues" evidence="1">
    <location>
        <begin position="129"/>
        <end position="140"/>
    </location>
</feature>
<dbReference type="GO" id="GO:0070682">
    <property type="term" value="P:proteasome regulatory particle assembly"/>
    <property type="evidence" value="ECO:0007669"/>
    <property type="project" value="InterPro"/>
</dbReference>
<name>A0A7D9CVU4_DEKBR</name>
<dbReference type="InterPro" id="IPR038966">
    <property type="entry name" value="TMA17"/>
</dbReference>
<sequence length="174" mass="19841">MSENCTPIQLHEFSGVIKDVSDEQLQLLEKKINTSIEKLQESNQIMLALANGDTKGANGCLQSTDKSQLRETDDTFAQPTGKDSLLYMQTVKENRNVIINLKARLLVLNRELQRRGLIPAEESDEHAKQNSQEASSLEQSNQHKEGKTLYFYKNNTSKVFNRGNILNRRMMQSR</sequence>
<gene>
    <name evidence="2" type="ORF">DEBR0S1_30416G</name>
</gene>
<protein>
    <submittedName>
        <fullName evidence="2">DEBR0S1_30416g1_1</fullName>
    </submittedName>
</protein>
<dbReference type="AlphaFoldDB" id="A0A7D9CVU4"/>
<keyword evidence="3" id="KW-1185">Reference proteome</keyword>
<organism evidence="2 3">
    <name type="scientific">Dekkera bruxellensis</name>
    <name type="common">Brettanomyces custersii</name>
    <dbReference type="NCBI Taxonomy" id="5007"/>
    <lineage>
        <taxon>Eukaryota</taxon>
        <taxon>Fungi</taxon>
        <taxon>Dikarya</taxon>
        <taxon>Ascomycota</taxon>
        <taxon>Saccharomycotina</taxon>
        <taxon>Pichiomycetes</taxon>
        <taxon>Pichiales</taxon>
        <taxon>Pichiaceae</taxon>
        <taxon>Brettanomyces</taxon>
    </lineage>
</organism>
<dbReference type="Proteomes" id="UP000478008">
    <property type="component" value="Unassembled WGS sequence"/>
</dbReference>
<evidence type="ECO:0000313" key="2">
    <source>
        <dbReference type="EMBL" id="VUG16977.1"/>
    </source>
</evidence>
<reference evidence="2 3" key="1">
    <citation type="submission" date="2019-07" db="EMBL/GenBank/DDBJ databases">
        <authorList>
            <person name="Friedrich A."/>
            <person name="Schacherer J."/>
        </authorList>
    </citation>
    <scope>NUCLEOTIDE SEQUENCE [LARGE SCALE GENOMIC DNA]</scope>
</reference>
<dbReference type="GO" id="GO:0030674">
    <property type="term" value="F:protein-macromolecule adaptor activity"/>
    <property type="evidence" value="ECO:0007669"/>
    <property type="project" value="TreeGrafter"/>
</dbReference>
<dbReference type="PANTHER" id="PTHR40422">
    <property type="entry name" value="TRANSLATION MACHINERY-ASSOCIATED PROTEIN 17"/>
    <property type="match status" value="1"/>
</dbReference>
<evidence type="ECO:0000313" key="3">
    <source>
        <dbReference type="Proteomes" id="UP000478008"/>
    </source>
</evidence>
<accession>A0A7D9CVU4</accession>
<dbReference type="PANTHER" id="PTHR40422:SF1">
    <property type="entry name" value="TRANSLATION MACHINERY-ASSOCIATED PROTEIN 17"/>
    <property type="match status" value="1"/>
</dbReference>
<dbReference type="EMBL" id="CABFWN010000001">
    <property type="protein sequence ID" value="VUG16977.1"/>
    <property type="molecule type" value="Genomic_DNA"/>
</dbReference>
<proteinExistence type="predicted"/>